<comment type="caution">
    <text evidence="1">The sequence shown here is derived from an EMBL/GenBank/DDBJ whole genome shotgun (WGS) entry which is preliminary data.</text>
</comment>
<evidence type="ECO:0000313" key="2">
    <source>
        <dbReference type="Proteomes" id="UP000317716"/>
    </source>
</evidence>
<dbReference type="AlphaFoldDB" id="A0A538SZC6"/>
<evidence type="ECO:0000313" key="1">
    <source>
        <dbReference type="EMBL" id="TMQ56738.1"/>
    </source>
</evidence>
<dbReference type="Proteomes" id="UP000317716">
    <property type="component" value="Unassembled WGS sequence"/>
</dbReference>
<gene>
    <name evidence="1" type="ORF">E6K72_04540</name>
</gene>
<dbReference type="EMBL" id="VBOS01000151">
    <property type="protein sequence ID" value="TMQ56738.1"/>
    <property type="molecule type" value="Genomic_DNA"/>
</dbReference>
<sequence>MSRGRPALAVTTLLVAYAIASCAPHRVTGPRLEPARVADRYRAACRARAALAGGLDAEASAWLKGESLRDLPGVHARLALGAPDAFRVRVESLFGVALDFAAWGDSLACYMPPRRQGVALDAAVDTLGICAPGPLGVHVLAATWEPPDSAWARADFEDTLLVVRWVEARDSLALGVGSDGLPRWAMRVDAKGRVVEARYRTWRFVESASWPERMEFEHRPSGATLTLKLANFARSTGSALERLVVRIPAGAERLEWSAVRRALGRNRGL</sequence>
<evidence type="ECO:0008006" key="3">
    <source>
        <dbReference type="Google" id="ProtNLM"/>
    </source>
</evidence>
<proteinExistence type="predicted"/>
<name>A0A538SZC6_UNCEI</name>
<dbReference type="PROSITE" id="PS51257">
    <property type="entry name" value="PROKAR_LIPOPROTEIN"/>
    <property type="match status" value="1"/>
</dbReference>
<organism evidence="1 2">
    <name type="scientific">Eiseniibacteriota bacterium</name>
    <dbReference type="NCBI Taxonomy" id="2212470"/>
    <lineage>
        <taxon>Bacteria</taxon>
        <taxon>Candidatus Eiseniibacteriota</taxon>
    </lineage>
</organism>
<protein>
    <recommendedName>
        <fullName evidence="3">DUF4292 domain-containing protein</fullName>
    </recommendedName>
</protein>
<reference evidence="1 2" key="1">
    <citation type="journal article" date="2019" name="Nat. Microbiol.">
        <title>Mediterranean grassland soil C-N compound turnover is dependent on rainfall and depth, and is mediated by genomically divergent microorganisms.</title>
        <authorList>
            <person name="Diamond S."/>
            <person name="Andeer P.F."/>
            <person name="Li Z."/>
            <person name="Crits-Christoph A."/>
            <person name="Burstein D."/>
            <person name="Anantharaman K."/>
            <person name="Lane K.R."/>
            <person name="Thomas B.C."/>
            <person name="Pan C."/>
            <person name="Northen T.R."/>
            <person name="Banfield J.F."/>
        </authorList>
    </citation>
    <scope>NUCLEOTIDE SEQUENCE [LARGE SCALE GENOMIC DNA]</scope>
    <source>
        <strain evidence="1">WS_2</strain>
    </source>
</reference>
<accession>A0A538SZC6</accession>